<comment type="cofactor">
    <cofactor evidence="7">
        <name>Zn(2+)</name>
        <dbReference type="ChEBI" id="CHEBI:29105"/>
    </cofactor>
    <text evidence="7">Binds 1 zinc ion.</text>
</comment>
<evidence type="ECO:0000256" key="6">
    <source>
        <dbReference type="ARBA" id="ARBA00023049"/>
    </source>
</evidence>
<dbReference type="RefSeq" id="WP_344060660.1">
    <property type="nucleotide sequence ID" value="NZ_BAAAPN010000003.1"/>
</dbReference>
<reference evidence="10" key="1">
    <citation type="journal article" date="2019" name="Int. J. Syst. Evol. Microbiol.">
        <title>The Global Catalogue of Microorganisms (GCM) 10K type strain sequencing project: providing services to taxonomists for standard genome sequencing and annotation.</title>
        <authorList>
            <consortium name="The Broad Institute Genomics Platform"/>
            <consortium name="The Broad Institute Genome Sequencing Center for Infectious Disease"/>
            <person name="Wu L."/>
            <person name="Ma J."/>
        </authorList>
    </citation>
    <scope>NUCLEOTIDE SEQUENCE [LARGE SCALE GENOMIC DNA]</scope>
    <source>
        <strain evidence="10">JCM 15591</strain>
    </source>
</reference>
<accession>A0ABP4W395</accession>
<dbReference type="PANTHER" id="PTHR11804">
    <property type="entry name" value="PROTEASE M3 THIMET OLIGOPEPTIDASE-RELATED"/>
    <property type="match status" value="1"/>
</dbReference>
<comment type="similarity">
    <text evidence="1 7">Belongs to the peptidase M3 family.</text>
</comment>
<keyword evidence="6 7" id="KW-0482">Metalloprotease</keyword>
<evidence type="ECO:0000256" key="1">
    <source>
        <dbReference type="ARBA" id="ARBA00006040"/>
    </source>
</evidence>
<dbReference type="Pfam" id="PF01432">
    <property type="entry name" value="Peptidase_M3"/>
    <property type="match status" value="1"/>
</dbReference>
<evidence type="ECO:0000256" key="2">
    <source>
        <dbReference type="ARBA" id="ARBA00022670"/>
    </source>
</evidence>
<evidence type="ECO:0000256" key="5">
    <source>
        <dbReference type="ARBA" id="ARBA00022833"/>
    </source>
</evidence>
<dbReference type="InterPro" id="IPR001567">
    <property type="entry name" value="Pept_M3A_M3B_dom"/>
</dbReference>
<gene>
    <name evidence="9" type="ORF">GCM10009810_01350</name>
</gene>
<evidence type="ECO:0000256" key="3">
    <source>
        <dbReference type="ARBA" id="ARBA00022723"/>
    </source>
</evidence>
<dbReference type="CDD" id="cd06455">
    <property type="entry name" value="M3A_TOP"/>
    <property type="match status" value="1"/>
</dbReference>
<keyword evidence="3 7" id="KW-0479">Metal-binding</keyword>
<dbReference type="SUPFAM" id="SSF55486">
    <property type="entry name" value="Metalloproteases ('zincins'), catalytic domain"/>
    <property type="match status" value="1"/>
</dbReference>
<keyword evidence="5 7" id="KW-0862">Zinc</keyword>
<dbReference type="InterPro" id="IPR045090">
    <property type="entry name" value="Pept_M3A_M3B"/>
</dbReference>
<organism evidence="9 10">
    <name type="scientific">Nostocoides vanveenii</name>
    <dbReference type="NCBI Taxonomy" id="330835"/>
    <lineage>
        <taxon>Bacteria</taxon>
        <taxon>Bacillati</taxon>
        <taxon>Actinomycetota</taxon>
        <taxon>Actinomycetes</taxon>
        <taxon>Micrococcales</taxon>
        <taxon>Intrasporangiaceae</taxon>
        <taxon>Nostocoides</taxon>
    </lineage>
</organism>
<name>A0ABP4W395_9MICO</name>
<evidence type="ECO:0000259" key="8">
    <source>
        <dbReference type="Pfam" id="PF01432"/>
    </source>
</evidence>
<dbReference type="EMBL" id="BAAAPN010000003">
    <property type="protein sequence ID" value="GAA1744444.1"/>
    <property type="molecule type" value="Genomic_DNA"/>
</dbReference>
<dbReference type="Proteomes" id="UP001501475">
    <property type="component" value="Unassembled WGS sequence"/>
</dbReference>
<protein>
    <submittedName>
        <fullName evidence="9">M3 family metallopeptidase</fullName>
    </submittedName>
</protein>
<dbReference type="Gene3D" id="1.10.1370.10">
    <property type="entry name" value="Neurolysin, domain 3"/>
    <property type="match status" value="1"/>
</dbReference>
<dbReference type="InterPro" id="IPR024077">
    <property type="entry name" value="Neurolysin/TOP_dom2"/>
</dbReference>
<keyword evidence="10" id="KW-1185">Reference proteome</keyword>
<evidence type="ECO:0000313" key="9">
    <source>
        <dbReference type="EMBL" id="GAA1744444.1"/>
    </source>
</evidence>
<dbReference type="InterPro" id="IPR024079">
    <property type="entry name" value="MetalloPept_cat_dom_sf"/>
</dbReference>
<proteinExistence type="inferred from homology"/>
<dbReference type="PANTHER" id="PTHR11804:SF84">
    <property type="entry name" value="SACCHAROLYSIN"/>
    <property type="match status" value="1"/>
</dbReference>
<keyword evidence="2 7" id="KW-0645">Protease</keyword>
<keyword evidence="4 7" id="KW-0378">Hydrolase</keyword>
<evidence type="ECO:0000256" key="4">
    <source>
        <dbReference type="ARBA" id="ARBA00022801"/>
    </source>
</evidence>
<feature type="domain" description="Peptidase M3A/M3B catalytic" evidence="8">
    <location>
        <begin position="211"/>
        <end position="632"/>
    </location>
</feature>
<comment type="caution">
    <text evidence="9">The sequence shown here is derived from an EMBL/GenBank/DDBJ whole genome shotgun (WGS) entry which is preliminary data.</text>
</comment>
<dbReference type="Gene3D" id="3.40.390.10">
    <property type="entry name" value="Collagenase (Catalytic Domain)"/>
    <property type="match status" value="1"/>
</dbReference>
<evidence type="ECO:0000313" key="10">
    <source>
        <dbReference type="Proteomes" id="UP001501475"/>
    </source>
</evidence>
<sequence>MSIEPESLPADQAAWEPYVRERVGASLATARLIVERLKDGTPRTTAETLALWNDGDIAIAHASGAAGLIAQVHPDLGVRTAAEDGTVEIARFLTGRALDRELFDVLAALDTDGLDAVAERVLRRTLRDFRRAGVDRDEATRTRLAAISERLTELGQDFGRAIRDDVRSIRVAPDRLAGLPQDFIDAHPVDAEGLVTITTDYPDVIPFRTFAHDRAARQELVSAFNNRAWPQNDAVLHEILDLRAELAGLLDYPNWPDYDAEVKMIGSGGAIGAFIDRIAGLAHAPAQRELALLLERAQRDDAAIESITSADSAYVLELVRRERFDVDAAAVRGYFDFAAVRAGLLDVTGRLFGITYAERPDAPVWHPDVTAYDVLRDQAPIGRIYLDLHPREGKFKHAAQFDLVSGVSSRNLPEGALVCNFSRGLMEHQDVVTLFHEFGHLIHHVLGGDQQWVRFSGVATEWDFVEAPSQLLEQWAWDAGVLATFARDAEGTPIPADLVARMVEAHEFGKGLQAGTQMFYAATSYYLHLERPADHTARVAELQRTYDAYARLPDTHFQASFGHLDGYGSGYYTYMWSLVIAKDLFTAFDPAALFDTRVAGRYRDHVLAPGGSRDAADLVAAFLGRPYSFDAFGAWLAG</sequence>
<evidence type="ECO:0000256" key="7">
    <source>
        <dbReference type="RuleBase" id="RU003435"/>
    </source>
</evidence>